<accession>A0A4P9Y8M8</accession>
<dbReference type="AlphaFoldDB" id="A0A4P9Y8M8"/>
<name>A0A4P9Y8M8_ROZAC</name>
<evidence type="ECO:0008006" key="3">
    <source>
        <dbReference type="Google" id="ProtNLM"/>
    </source>
</evidence>
<reference evidence="2" key="1">
    <citation type="journal article" date="2018" name="Nat. Microbiol.">
        <title>Leveraging single-cell genomics to expand the fungal tree of life.</title>
        <authorList>
            <person name="Ahrendt S.R."/>
            <person name="Quandt C.A."/>
            <person name="Ciobanu D."/>
            <person name="Clum A."/>
            <person name="Salamov A."/>
            <person name="Andreopoulos B."/>
            <person name="Cheng J.F."/>
            <person name="Woyke T."/>
            <person name="Pelin A."/>
            <person name="Henrissat B."/>
            <person name="Reynolds N.K."/>
            <person name="Benny G.L."/>
            <person name="Smith M.E."/>
            <person name="James T.Y."/>
            <person name="Grigoriev I.V."/>
        </authorList>
    </citation>
    <scope>NUCLEOTIDE SEQUENCE [LARGE SCALE GENOMIC DNA]</scope>
    <source>
        <strain evidence="2">CSF55</strain>
    </source>
</reference>
<feature type="non-terminal residue" evidence="1">
    <location>
        <position position="143"/>
    </location>
</feature>
<dbReference type="EMBL" id="ML009032">
    <property type="protein sequence ID" value="RKP15527.1"/>
    <property type="molecule type" value="Genomic_DNA"/>
</dbReference>
<proteinExistence type="predicted"/>
<protein>
    <recommendedName>
        <fullName evidence="3">Retrotransposon gag domain-containing protein</fullName>
    </recommendedName>
</protein>
<dbReference type="Proteomes" id="UP000281549">
    <property type="component" value="Unassembled WGS sequence"/>
</dbReference>
<organism evidence="1 2">
    <name type="scientific">Rozella allomycis (strain CSF55)</name>
    <dbReference type="NCBI Taxonomy" id="988480"/>
    <lineage>
        <taxon>Eukaryota</taxon>
        <taxon>Fungi</taxon>
        <taxon>Fungi incertae sedis</taxon>
        <taxon>Cryptomycota</taxon>
        <taxon>Cryptomycota incertae sedis</taxon>
        <taxon>Rozella</taxon>
    </lineage>
</organism>
<gene>
    <name evidence="1" type="ORF">ROZALSC1DRAFT_26401</name>
</gene>
<sequence length="143" mass="17245">MLQLTLTHFEKDSLPTIRHPSEIVTFFKNKYGRRDLQLQNSLRMKINNLYQEENEPLTDYLRRYDEVYNEFKNVGGKAMDYELVNMLNQTLLPQNQEKLYLELKFENEDDRENFHCVRNLLSQVAQREEAQARTTELRKAWKA</sequence>
<evidence type="ECO:0000313" key="1">
    <source>
        <dbReference type="EMBL" id="RKP15527.1"/>
    </source>
</evidence>
<evidence type="ECO:0000313" key="2">
    <source>
        <dbReference type="Proteomes" id="UP000281549"/>
    </source>
</evidence>